<evidence type="ECO:0000313" key="3">
    <source>
        <dbReference type="Proteomes" id="UP000033874"/>
    </source>
</evidence>
<proteinExistence type="predicted"/>
<gene>
    <name evidence="2" type="ORF">YP76_04775</name>
</gene>
<dbReference type="Gene3D" id="3.40.50.300">
    <property type="entry name" value="P-loop containing nucleotide triphosphate hydrolases"/>
    <property type="match status" value="1"/>
</dbReference>
<dbReference type="Proteomes" id="UP000033874">
    <property type="component" value="Unassembled WGS sequence"/>
</dbReference>
<evidence type="ECO:0000313" key="2">
    <source>
        <dbReference type="EMBL" id="KKW93953.1"/>
    </source>
</evidence>
<organism evidence="2 3">
    <name type="scientific">Sphingobium chungbukense</name>
    <dbReference type="NCBI Taxonomy" id="56193"/>
    <lineage>
        <taxon>Bacteria</taxon>
        <taxon>Pseudomonadati</taxon>
        <taxon>Pseudomonadota</taxon>
        <taxon>Alphaproteobacteria</taxon>
        <taxon>Sphingomonadales</taxon>
        <taxon>Sphingomonadaceae</taxon>
        <taxon>Sphingobium</taxon>
    </lineage>
</organism>
<dbReference type="InterPro" id="IPR027417">
    <property type="entry name" value="P-loop_NTPase"/>
</dbReference>
<dbReference type="PATRIC" id="fig|56193.3.peg.986"/>
<protein>
    <submittedName>
        <fullName evidence="2">Terminase</fullName>
    </submittedName>
</protein>
<dbReference type="EMBL" id="LBIC01000001">
    <property type="protein sequence ID" value="KKW93953.1"/>
    <property type="molecule type" value="Genomic_DNA"/>
</dbReference>
<keyword evidence="3" id="KW-1185">Reference proteome</keyword>
<feature type="region of interest" description="Disordered" evidence="1">
    <location>
        <begin position="478"/>
        <end position="507"/>
    </location>
</feature>
<evidence type="ECO:0000256" key="1">
    <source>
        <dbReference type="SAM" id="MobiDB-lite"/>
    </source>
</evidence>
<sequence length="507" mass="56530">MQPAEETAPEVMLAEDIAGFTHDPLGYALYAYPWCEGKLADVTGPRIWQADVLRAIGLHLQNPETRYTPLRIAIASGHGIGKSAGISMIVDWALDTCENTRVVVTANTEPQVRTKTWPEVLKWRLMSITAGWWKATKTGLFSLFNGFGESWRCDAVTWSEHNTEAFAGLHNKGSRIVIIFDEASKIADKVWEVTEGALTDEDTEIIWLAFGNPTQNTGRFRECFGRYRHLWKTLQIDSRTVEGTNKKFLQEMVDTYGADSDIVKVRVRGLFPSASSMQFIGSDLVEAARQRQPVVLVNDPLIYGVDCARFGDDASVLAKRQGRDARSRPWKKWRGVDTMTLAGDIALDAQQDHPDAIMVDVGAMGAGVVDRLRQLLPGTPIIEVNFGGKGRDTEWAAGVRIRTANKRAEIWSSMRSWLEHGAIPDDDELKDDLANPEYTFDQDQRIVLEKKEHMKARGLPSPDHGDALACTFAQPVAPRVPKSRDPASYLPRGVGAGNYDRYSELRD</sequence>
<dbReference type="AlphaFoldDB" id="A0A0M3AVK8"/>
<reference evidence="2 3" key="1">
    <citation type="submission" date="2015-04" db="EMBL/GenBank/DDBJ databases">
        <title>Genome sequence of aromatic hydrocarbons-degrading Sphingobium chungbukense DJ77.</title>
        <authorList>
            <person name="Kim Y.-C."/>
            <person name="Chae J.-C."/>
        </authorList>
    </citation>
    <scope>NUCLEOTIDE SEQUENCE [LARGE SCALE GENOMIC DNA]</scope>
    <source>
        <strain evidence="2 3">DJ77</strain>
    </source>
</reference>
<dbReference type="RefSeq" id="WP_046762387.1">
    <property type="nucleotide sequence ID" value="NZ_LBIC01000001.1"/>
</dbReference>
<dbReference type="STRING" id="56193.YP76_04775"/>
<accession>A0A0M3AVK8</accession>
<comment type="caution">
    <text evidence="2">The sequence shown here is derived from an EMBL/GenBank/DDBJ whole genome shotgun (WGS) entry which is preliminary data.</text>
</comment>
<dbReference type="Gene3D" id="3.30.420.240">
    <property type="match status" value="1"/>
</dbReference>
<name>A0A0M3AVK8_9SPHN</name>